<protein>
    <recommendedName>
        <fullName evidence="3">Fibronectin type-III domain-containing protein</fullName>
    </recommendedName>
</protein>
<dbReference type="AlphaFoldDB" id="A0A0S8FQE3"/>
<dbReference type="InterPro" id="IPR013783">
    <property type="entry name" value="Ig-like_fold"/>
</dbReference>
<name>A0A0S8FQE3_UNCW3</name>
<proteinExistence type="predicted"/>
<comment type="caution">
    <text evidence="1">The sequence shown here is derived from an EMBL/GenBank/DDBJ whole genome shotgun (WGS) entry which is preliminary data.</text>
</comment>
<dbReference type="Proteomes" id="UP000051373">
    <property type="component" value="Unassembled WGS sequence"/>
</dbReference>
<organism evidence="1 2">
    <name type="scientific">candidate division WOR_3 bacterium SM23_42</name>
    <dbReference type="NCBI Taxonomy" id="1703779"/>
    <lineage>
        <taxon>Bacteria</taxon>
        <taxon>Bacteria division WOR-3</taxon>
    </lineage>
</organism>
<sequence length="128" mass="14021">MENDYSDKNIRLQRCRKIGNNKDMRITVILSFIVLMLTTCSPENIGAIGTPVLVSPINGSTITQNPPTLTWQGVATALAYDLMLADDSSFDYSGIVIDIQCHTGTEYTPTNTLGAGTYFWRVRALEGG</sequence>
<dbReference type="Gene3D" id="2.60.40.10">
    <property type="entry name" value="Immunoglobulins"/>
    <property type="match status" value="1"/>
</dbReference>
<evidence type="ECO:0000313" key="1">
    <source>
        <dbReference type="EMBL" id="KPK62911.1"/>
    </source>
</evidence>
<evidence type="ECO:0000313" key="2">
    <source>
        <dbReference type="Proteomes" id="UP000051373"/>
    </source>
</evidence>
<gene>
    <name evidence="1" type="ORF">AMJ83_09095</name>
</gene>
<accession>A0A0S8FQE3</accession>
<reference evidence="1 2" key="1">
    <citation type="journal article" date="2015" name="Microbiome">
        <title>Genomic resolution of linkages in carbon, nitrogen, and sulfur cycling among widespread estuary sediment bacteria.</title>
        <authorList>
            <person name="Baker B.J."/>
            <person name="Lazar C.S."/>
            <person name="Teske A.P."/>
            <person name="Dick G.J."/>
        </authorList>
    </citation>
    <scope>NUCLEOTIDE SEQUENCE [LARGE SCALE GENOMIC DNA]</scope>
    <source>
        <strain evidence="1">SM23_42</strain>
    </source>
</reference>
<dbReference type="EMBL" id="LJUJ01000022">
    <property type="protein sequence ID" value="KPK62911.1"/>
    <property type="molecule type" value="Genomic_DNA"/>
</dbReference>
<evidence type="ECO:0008006" key="3">
    <source>
        <dbReference type="Google" id="ProtNLM"/>
    </source>
</evidence>